<dbReference type="InterPro" id="IPR052220">
    <property type="entry name" value="METTL25"/>
</dbReference>
<dbReference type="PANTHER" id="PTHR12496">
    <property type="entry name" value="CGI-41 METHYLTRANSFERASE"/>
    <property type="match status" value="1"/>
</dbReference>
<dbReference type="Pfam" id="PF13679">
    <property type="entry name" value="Methyltransf_32"/>
    <property type="match status" value="1"/>
</dbReference>
<sequence>MLQECPLPLQENTADTDYVDSLLSFITSSDLFQRLCGGIHILDFLTQEPDLYNAVLPQAWIKWFRLAEISDILDFFLREDITVIETLIALNNDSSREQNDSLPTWHGLPCPPSSLLNYVHAIRRHALLRNFKGRIQRRTSNLSASQGTLPRHVAVGMKPKKIHEVENFVQYIDNLMADIDKSITQPISYVVDFGSGQNYLGRALASPPHNKRVIAVESKEHNIKGAKNMDITAKLVEKQKIIRNKKQFRMGFQTGDSLQPLDGTPGTAGSTLYIRPKHQSTIVAPKVDSEDGNIRYVETCIENGDLSTVIGQIQPVHSPKNSTLPSEPGLMVISLHSCGNLIHHGLRSLILNPSVKAVAMIGCCYNLVTERLGPPTFKLPSLRSSNLRLDQTSSACDPHGFPMSERFATYKHPHGEGIRFNITARMMACQAPDNWTAIDCESFFTRHFYRALLQRIFLDRGIVEKPTDATNTAGGSPRGWTGAGPSLTIGSLRKACYASFTAYVRGAIAKLAEDRDHGAKITEHMKGLTNEEIKLYEEKYKYKKKELSIIWSLMAFSASVVESTIVVDRWMWLKEQEEVEDCWVEAVFDYKQSPRNLVVVGIKKS</sequence>
<dbReference type="Proteomes" id="UP001166286">
    <property type="component" value="Unassembled WGS sequence"/>
</dbReference>
<dbReference type="InterPro" id="IPR025714">
    <property type="entry name" value="Methyltranfer_dom"/>
</dbReference>
<gene>
    <name evidence="2" type="ORF">JMJ35_007064</name>
</gene>
<name>A0AA39QWN9_9LECA</name>
<protein>
    <recommendedName>
        <fullName evidence="1">Methyltransferase domain-containing protein</fullName>
    </recommendedName>
</protein>
<proteinExistence type="predicted"/>
<keyword evidence="3" id="KW-1185">Reference proteome</keyword>
<evidence type="ECO:0000313" key="2">
    <source>
        <dbReference type="EMBL" id="KAK0510632.1"/>
    </source>
</evidence>
<feature type="domain" description="Methyltransferase" evidence="1">
    <location>
        <begin position="160"/>
        <end position="370"/>
    </location>
</feature>
<accession>A0AA39QWN9</accession>
<dbReference type="PANTHER" id="PTHR12496:SF0">
    <property type="entry name" value="METHYLTRANSFERASE DOMAIN-CONTAINING PROTEIN"/>
    <property type="match status" value="1"/>
</dbReference>
<evidence type="ECO:0000259" key="1">
    <source>
        <dbReference type="Pfam" id="PF13679"/>
    </source>
</evidence>
<dbReference type="EMBL" id="JAFEKC020000015">
    <property type="protein sequence ID" value="KAK0510632.1"/>
    <property type="molecule type" value="Genomic_DNA"/>
</dbReference>
<organism evidence="2 3">
    <name type="scientific">Cladonia borealis</name>
    <dbReference type="NCBI Taxonomy" id="184061"/>
    <lineage>
        <taxon>Eukaryota</taxon>
        <taxon>Fungi</taxon>
        <taxon>Dikarya</taxon>
        <taxon>Ascomycota</taxon>
        <taxon>Pezizomycotina</taxon>
        <taxon>Lecanoromycetes</taxon>
        <taxon>OSLEUM clade</taxon>
        <taxon>Lecanoromycetidae</taxon>
        <taxon>Lecanorales</taxon>
        <taxon>Lecanorineae</taxon>
        <taxon>Cladoniaceae</taxon>
        <taxon>Cladonia</taxon>
    </lineage>
</organism>
<comment type="caution">
    <text evidence="2">The sequence shown here is derived from an EMBL/GenBank/DDBJ whole genome shotgun (WGS) entry which is preliminary data.</text>
</comment>
<evidence type="ECO:0000313" key="3">
    <source>
        <dbReference type="Proteomes" id="UP001166286"/>
    </source>
</evidence>
<dbReference type="AlphaFoldDB" id="A0AA39QWN9"/>
<reference evidence="2" key="1">
    <citation type="submission" date="2023-03" db="EMBL/GenBank/DDBJ databases">
        <title>Complete genome of Cladonia borealis.</title>
        <authorList>
            <person name="Park H."/>
        </authorList>
    </citation>
    <scope>NUCLEOTIDE SEQUENCE</scope>
    <source>
        <strain evidence="2">ANT050790</strain>
    </source>
</reference>